<reference evidence="8" key="1">
    <citation type="journal article" date="2018" name="Nat. Microbiol.">
        <title>Leveraging single-cell genomics to expand the fungal tree of life.</title>
        <authorList>
            <person name="Ahrendt S.R."/>
            <person name="Quandt C.A."/>
            <person name="Ciobanu D."/>
            <person name="Clum A."/>
            <person name="Salamov A."/>
            <person name="Andreopoulos B."/>
            <person name="Cheng J.F."/>
            <person name="Woyke T."/>
            <person name="Pelin A."/>
            <person name="Henrissat B."/>
            <person name="Reynolds N.K."/>
            <person name="Benny G.L."/>
            <person name="Smith M.E."/>
            <person name="James T.Y."/>
            <person name="Grigoriev I.V."/>
        </authorList>
    </citation>
    <scope>NUCLEOTIDE SEQUENCE [LARGE SCALE GENOMIC DNA]</scope>
    <source>
        <strain evidence="8">ATCC 52028</strain>
    </source>
</reference>
<sequence length="335" mass="37025">MAPTAPTVTLTRQVVSDFQIAKIFNENGKRPINAIDFDATGELCVTTADDDTIRLYDCQTGTEKKTLYSKKYGCSLGRFTHHSSHILHAAAKDHIIRYLSLHDNQYLRYFKGHAGRVVNLEMSSQDDTFISSAMDSTVRLWDLRTNHCQGLIHTAPGARTSVGFDHTGLVFATGDSRVVRMFDARNYESGPFATFPVADAVRMLPYANAPAPLPFNVQWTNLRFSNDGKHVLLSTDTDLLIVIDGFDGSVRQLLRGHLNVDRLPLEGCFSPDGQFVWCGSQNGLLHAWEVATGQMVTANPSHSDPSKVVACNPKFLMMASADMQLAFWTQALPGV</sequence>
<dbReference type="PROSITE" id="PS50294">
    <property type="entry name" value="WD_REPEATS_REGION"/>
    <property type="match status" value="1"/>
</dbReference>
<keyword evidence="4" id="KW-0677">Repeat</keyword>
<protein>
    <recommendedName>
        <fullName evidence="9">WD40 repeat-like protein</fullName>
    </recommendedName>
</protein>
<evidence type="ECO:0000256" key="5">
    <source>
        <dbReference type="ARBA" id="ARBA00023242"/>
    </source>
</evidence>
<dbReference type="PANTHER" id="PTHR19861">
    <property type="entry name" value="WD40 REPEAT PROTEIN SWD2"/>
    <property type="match status" value="1"/>
</dbReference>
<keyword evidence="5" id="KW-0539">Nucleus</keyword>
<dbReference type="PANTHER" id="PTHR19861:SF0">
    <property type="entry name" value="WD REPEAT-CONTAINING PROTEIN 82"/>
    <property type="match status" value="1"/>
</dbReference>
<dbReference type="Gene3D" id="2.130.10.10">
    <property type="entry name" value="YVTN repeat-like/Quinoprotein amine dehydrogenase"/>
    <property type="match status" value="1"/>
</dbReference>
<keyword evidence="3 6" id="KW-0853">WD repeat</keyword>
<dbReference type="Proteomes" id="UP000274922">
    <property type="component" value="Unassembled WGS sequence"/>
</dbReference>
<keyword evidence="8" id="KW-1185">Reference proteome</keyword>
<dbReference type="Pfam" id="PF00400">
    <property type="entry name" value="WD40"/>
    <property type="match status" value="2"/>
</dbReference>
<feature type="repeat" description="WD" evidence="6">
    <location>
        <begin position="110"/>
        <end position="145"/>
    </location>
</feature>
<proteinExistence type="inferred from homology"/>
<comment type="similarity">
    <text evidence="2">Belongs to the WD repeat SWD2 family.</text>
</comment>
<accession>A0A4P9XAX7</accession>
<dbReference type="InterPro" id="IPR036322">
    <property type="entry name" value="WD40_repeat_dom_sf"/>
</dbReference>
<evidence type="ECO:0000256" key="4">
    <source>
        <dbReference type="ARBA" id="ARBA00022737"/>
    </source>
</evidence>
<evidence type="ECO:0000256" key="1">
    <source>
        <dbReference type="ARBA" id="ARBA00004123"/>
    </source>
</evidence>
<dbReference type="GO" id="GO:0003682">
    <property type="term" value="F:chromatin binding"/>
    <property type="evidence" value="ECO:0007669"/>
    <property type="project" value="TreeGrafter"/>
</dbReference>
<dbReference type="InterPro" id="IPR001680">
    <property type="entry name" value="WD40_rpt"/>
</dbReference>
<dbReference type="OrthoDB" id="27537at2759"/>
<dbReference type="AlphaFoldDB" id="A0A4P9XAX7"/>
<evidence type="ECO:0000313" key="7">
    <source>
        <dbReference type="EMBL" id="RKP02537.1"/>
    </source>
</evidence>
<dbReference type="SMART" id="SM00320">
    <property type="entry name" value="WD40"/>
    <property type="match status" value="5"/>
</dbReference>
<comment type="subcellular location">
    <subcellularLocation>
        <location evidence="1">Nucleus</location>
    </subcellularLocation>
</comment>
<dbReference type="EMBL" id="ML014141">
    <property type="protein sequence ID" value="RKP02537.1"/>
    <property type="molecule type" value="Genomic_DNA"/>
</dbReference>
<dbReference type="SUPFAM" id="SSF50978">
    <property type="entry name" value="WD40 repeat-like"/>
    <property type="match status" value="1"/>
</dbReference>
<dbReference type="InterPro" id="IPR015943">
    <property type="entry name" value="WD40/YVTN_repeat-like_dom_sf"/>
</dbReference>
<evidence type="ECO:0000256" key="2">
    <source>
        <dbReference type="ARBA" id="ARBA00005616"/>
    </source>
</evidence>
<dbReference type="GO" id="GO:0016070">
    <property type="term" value="P:RNA metabolic process"/>
    <property type="evidence" value="ECO:0007669"/>
    <property type="project" value="UniProtKB-ARBA"/>
</dbReference>
<dbReference type="PROSITE" id="PS50082">
    <property type="entry name" value="WD_REPEATS_2"/>
    <property type="match status" value="1"/>
</dbReference>
<name>A0A4P9XAX7_9FUNG</name>
<dbReference type="GO" id="GO:0048188">
    <property type="term" value="C:Set1C/COMPASS complex"/>
    <property type="evidence" value="ECO:0007669"/>
    <property type="project" value="TreeGrafter"/>
</dbReference>
<dbReference type="InterPro" id="IPR037867">
    <property type="entry name" value="Swd2/WDR82"/>
</dbReference>
<dbReference type="STRING" id="1555241.A0A4P9XAX7"/>
<evidence type="ECO:0008006" key="9">
    <source>
        <dbReference type="Google" id="ProtNLM"/>
    </source>
</evidence>
<evidence type="ECO:0000256" key="3">
    <source>
        <dbReference type="ARBA" id="ARBA00022574"/>
    </source>
</evidence>
<organism evidence="7 8">
    <name type="scientific">Caulochytrium protostelioides</name>
    <dbReference type="NCBI Taxonomy" id="1555241"/>
    <lineage>
        <taxon>Eukaryota</taxon>
        <taxon>Fungi</taxon>
        <taxon>Fungi incertae sedis</taxon>
        <taxon>Chytridiomycota</taxon>
        <taxon>Chytridiomycota incertae sedis</taxon>
        <taxon>Chytridiomycetes</taxon>
        <taxon>Caulochytriales</taxon>
        <taxon>Caulochytriaceae</taxon>
        <taxon>Caulochytrium</taxon>
    </lineage>
</organism>
<evidence type="ECO:0000313" key="8">
    <source>
        <dbReference type="Proteomes" id="UP000274922"/>
    </source>
</evidence>
<gene>
    <name evidence="7" type="ORF">CXG81DRAFT_24824</name>
</gene>
<evidence type="ECO:0000256" key="6">
    <source>
        <dbReference type="PROSITE-ProRule" id="PRU00221"/>
    </source>
</evidence>